<keyword evidence="1" id="KW-1133">Transmembrane helix</keyword>
<feature type="transmembrane region" description="Helical" evidence="1">
    <location>
        <begin position="116"/>
        <end position="136"/>
    </location>
</feature>
<keyword evidence="1" id="KW-0812">Transmembrane</keyword>
<evidence type="ECO:0008006" key="3">
    <source>
        <dbReference type="Google" id="ProtNLM"/>
    </source>
</evidence>
<dbReference type="PATRIC" id="fig|817.53.peg.290"/>
<proteinExistence type="predicted"/>
<reference evidence="2" key="1">
    <citation type="book" date="2014" name="THE 24TH EUROPEAN CONGRESS OF CLINICAL MICROBIOLOGY AND INFECTIOUS DISEASES" publisher="ECCMID 2014" city="Barcelona, Spain">
        <title>Identification of resistance genes in three multidrug-resistant Bacteroides fragilis isolates by whole genome sequencing.</title>
        <editorList>
            <person name="Unknown"/>
            <person name="A."/>
        </editorList>
        <authorList>
            <person name="Sydenham T.V."/>
            <person name="Hasman H."/>
            <person name="Wang M."/>
            <person name="Soki J."/>
            <person name="Nagy E."/>
            <person name="Justesen U.S."/>
        </authorList>
    </citation>
    <scope>NUCLEOTIDE SEQUENCE</scope>
    <source>
        <strain evidence="2">DCMOUH0018B</strain>
    </source>
</reference>
<protein>
    <recommendedName>
        <fullName evidence="3">Transmembrane protein</fullName>
    </recommendedName>
</protein>
<organism evidence="2">
    <name type="scientific">Bacteroides fragilis</name>
    <dbReference type="NCBI Taxonomy" id="817"/>
    <lineage>
        <taxon>Bacteria</taxon>
        <taxon>Pseudomonadati</taxon>
        <taxon>Bacteroidota</taxon>
        <taxon>Bacteroidia</taxon>
        <taxon>Bacteroidales</taxon>
        <taxon>Bacteroidaceae</taxon>
        <taxon>Bacteroides</taxon>
    </lineage>
</organism>
<feature type="transmembrane region" description="Helical" evidence="1">
    <location>
        <begin position="76"/>
        <end position="95"/>
    </location>
</feature>
<dbReference type="RefSeq" id="WP_044299464.1">
    <property type="nucleotide sequence ID" value="NZ_CP036542.1"/>
</dbReference>
<sequence length="169" mass="20304">MTCFIFRELAYWTYKMCSRNRFLVKDKMVTWVAVMWSSIPLWCNVLVVEHLFSYYVLKTDLMEMLPLKSRYDPLSLIITFLLVSPLLWFNYTCYLRSAKLAVLEQKYKAMGKMRRIAGQCACIAYVIASVWLMVYVSDAFYMGEKKKVDRNQYMERLEKIREDQQNRMK</sequence>
<accession>A0A0I9SDN6</accession>
<evidence type="ECO:0000256" key="1">
    <source>
        <dbReference type="SAM" id="Phobius"/>
    </source>
</evidence>
<comment type="caution">
    <text evidence="2">The sequence shown here is derived from an EMBL/GenBank/DDBJ whole genome shotgun (WGS) entry which is preliminary data.</text>
</comment>
<dbReference type="EMBL" id="JMZZ02000034">
    <property type="protein sequence ID" value="KFX76457.1"/>
    <property type="molecule type" value="Genomic_DNA"/>
</dbReference>
<feature type="transmembrane region" description="Helical" evidence="1">
    <location>
        <begin position="28"/>
        <end position="56"/>
    </location>
</feature>
<gene>
    <name evidence="2" type="ORF">EE52_0201380</name>
</gene>
<name>A0A0I9SDN6_BACFG</name>
<evidence type="ECO:0000313" key="2">
    <source>
        <dbReference type="EMBL" id="KFX76457.1"/>
    </source>
</evidence>
<reference evidence="2" key="2">
    <citation type="submission" date="2014-07" db="EMBL/GenBank/DDBJ databases">
        <title>Genetics and epidemiology of antimicrobial resistance in B. fragilis group.</title>
        <authorList>
            <person name="Sydenham T.V."/>
            <person name="Hasman H."/>
            <person name="Kemp M."/>
            <person name="Justesen U.S."/>
        </authorList>
    </citation>
    <scope>NUCLEOTIDE SEQUENCE [LARGE SCALE GENOMIC DNA]</scope>
    <source>
        <strain evidence="2">DCMOUH0018B</strain>
    </source>
</reference>
<keyword evidence="1" id="KW-0472">Membrane</keyword>
<dbReference type="AlphaFoldDB" id="A0A0I9SDN6"/>